<feature type="transmembrane region" description="Helical" evidence="2">
    <location>
        <begin position="35"/>
        <end position="58"/>
    </location>
</feature>
<feature type="region of interest" description="Disordered" evidence="1">
    <location>
        <begin position="1"/>
        <end position="28"/>
    </location>
</feature>
<dbReference type="EMBL" id="WNVC01001452">
    <property type="protein sequence ID" value="MDZ5001478.1"/>
    <property type="molecule type" value="Genomic_DNA"/>
</dbReference>
<keyword evidence="2" id="KW-0472">Membrane</keyword>
<sequence length="60" mass="6576">MKEKQETPSKKISKDEFISQEDSKKEENKLSAKNLLWIGLGGIIGSSFFLASGLPISYAG</sequence>
<evidence type="ECO:0000313" key="3">
    <source>
        <dbReference type="EMBL" id="MDZ5001478.1"/>
    </source>
</evidence>
<organism evidence="3 4">
    <name type="scientific">Clostridium perfringens</name>
    <dbReference type="NCBI Taxonomy" id="1502"/>
    <lineage>
        <taxon>Bacteria</taxon>
        <taxon>Bacillati</taxon>
        <taxon>Bacillota</taxon>
        <taxon>Clostridia</taxon>
        <taxon>Eubacteriales</taxon>
        <taxon>Clostridiaceae</taxon>
        <taxon>Clostridium</taxon>
    </lineage>
</organism>
<evidence type="ECO:0000256" key="1">
    <source>
        <dbReference type="SAM" id="MobiDB-lite"/>
    </source>
</evidence>
<gene>
    <name evidence="3" type="ORF">GNF79_20980</name>
</gene>
<proteinExistence type="predicted"/>
<keyword evidence="2" id="KW-0812">Transmembrane</keyword>
<evidence type="ECO:0000256" key="2">
    <source>
        <dbReference type="SAM" id="Phobius"/>
    </source>
</evidence>
<comment type="caution">
    <text evidence="3">The sequence shown here is derived from an EMBL/GenBank/DDBJ whole genome shotgun (WGS) entry which is preliminary data.</text>
</comment>
<reference evidence="3" key="1">
    <citation type="submission" date="2019-11" db="EMBL/GenBank/DDBJ databases">
        <title>Characterization of Clostridium perfringens isolates from swine manure treated agricultural soils.</title>
        <authorList>
            <person name="Wushke S.T."/>
        </authorList>
    </citation>
    <scope>NUCLEOTIDE SEQUENCE</scope>
    <source>
        <strain evidence="3">X26</strain>
    </source>
</reference>
<accession>A0AAW9IAT6</accession>
<dbReference type="Proteomes" id="UP001291306">
    <property type="component" value="Unassembled WGS sequence"/>
</dbReference>
<evidence type="ECO:0008006" key="5">
    <source>
        <dbReference type="Google" id="ProtNLM"/>
    </source>
</evidence>
<feature type="non-terminal residue" evidence="3">
    <location>
        <position position="60"/>
    </location>
</feature>
<name>A0AAW9IAT6_CLOPF</name>
<keyword evidence="2" id="KW-1133">Transmembrane helix</keyword>
<protein>
    <recommendedName>
        <fullName evidence="5">Amino acid permease</fullName>
    </recommendedName>
</protein>
<dbReference type="AlphaFoldDB" id="A0AAW9IAT6"/>
<evidence type="ECO:0000313" key="4">
    <source>
        <dbReference type="Proteomes" id="UP001291306"/>
    </source>
</evidence>